<proteinExistence type="predicted"/>
<protein>
    <submittedName>
        <fullName evidence="5">LuxR family transcriptional regulator</fullName>
    </submittedName>
</protein>
<dbReference type="SUPFAM" id="SSF46894">
    <property type="entry name" value="C-terminal effector domain of the bipartite response regulators"/>
    <property type="match status" value="1"/>
</dbReference>
<dbReference type="PRINTS" id="PR00038">
    <property type="entry name" value="HTHLUXR"/>
</dbReference>
<dbReference type="PANTHER" id="PTHR44688:SF16">
    <property type="entry name" value="DNA-BINDING TRANSCRIPTIONAL ACTIVATOR DEVR_DOSR"/>
    <property type="match status" value="1"/>
</dbReference>
<dbReference type="InterPro" id="IPR016032">
    <property type="entry name" value="Sig_transdc_resp-reg_C-effctor"/>
</dbReference>
<dbReference type="PROSITE" id="PS50043">
    <property type="entry name" value="HTH_LUXR_2"/>
    <property type="match status" value="1"/>
</dbReference>
<keyword evidence="3" id="KW-0804">Transcription</keyword>
<dbReference type="SMART" id="SM00421">
    <property type="entry name" value="HTH_LUXR"/>
    <property type="match status" value="1"/>
</dbReference>
<evidence type="ECO:0000259" key="4">
    <source>
        <dbReference type="PROSITE" id="PS50043"/>
    </source>
</evidence>
<dbReference type="Pfam" id="PF00196">
    <property type="entry name" value="GerE"/>
    <property type="match status" value="1"/>
</dbReference>
<dbReference type="CDD" id="cd06170">
    <property type="entry name" value="LuxR_C_like"/>
    <property type="match status" value="1"/>
</dbReference>
<feature type="domain" description="HTH luxR-type" evidence="4">
    <location>
        <begin position="52"/>
        <end position="117"/>
    </location>
</feature>
<evidence type="ECO:0000256" key="3">
    <source>
        <dbReference type="ARBA" id="ARBA00023163"/>
    </source>
</evidence>
<name>A0A7C1JER9_9THEO</name>
<dbReference type="EMBL" id="DSMV01000093">
    <property type="protein sequence ID" value="HDW51395.1"/>
    <property type="molecule type" value="Genomic_DNA"/>
</dbReference>
<dbReference type="GO" id="GO:0003677">
    <property type="term" value="F:DNA binding"/>
    <property type="evidence" value="ECO:0007669"/>
    <property type="project" value="UniProtKB-KW"/>
</dbReference>
<comment type="caution">
    <text evidence="5">The sequence shown here is derived from an EMBL/GenBank/DDBJ whole genome shotgun (WGS) entry which is preliminary data.</text>
</comment>
<reference evidence="5" key="1">
    <citation type="journal article" date="2020" name="mSystems">
        <title>Genome- and Community-Level Interaction Insights into Carbon Utilization and Element Cycling Functions of Hydrothermarchaeota in Hydrothermal Sediment.</title>
        <authorList>
            <person name="Zhou Z."/>
            <person name="Liu Y."/>
            <person name="Xu W."/>
            <person name="Pan J."/>
            <person name="Luo Z.H."/>
            <person name="Li M."/>
        </authorList>
    </citation>
    <scope>NUCLEOTIDE SEQUENCE [LARGE SCALE GENOMIC DNA]</scope>
    <source>
        <strain evidence="5">SpSt-301</strain>
    </source>
</reference>
<dbReference type="Gene3D" id="1.10.10.10">
    <property type="entry name" value="Winged helix-like DNA-binding domain superfamily/Winged helix DNA-binding domain"/>
    <property type="match status" value="1"/>
</dbReference>
<evidence type="ECO:0000256" key="2">
    <source>
        <dbReference type="ARBA" id="ARBA00023125"/>
    </source>
</evidence>
<accession>A0A7C1JER9</accession>
<keyword evidence="2" id="KW-0238">DNA-binding</keyword>
<organism evidence="5">
    <name type="scientific">Ammonifex degensii</name>
    <dbReference type="NCBI Taxonomy" id="42838"/>
    <lineage>
        <taxon>Bacteria</taxon>
        <taxon>Bacillati</taxon>
        <taxon>Bacillota</taxon>
        <taxon>Clostridia</taxon>
        <taxon>Thermoanaerobacterales</taxon>
        <taxon>Thermoanaerobacteraceae</taxon>
        <taxon>Ammonifex</taxon>
    </lineage>
</organism>
<dbReference type="GO" id="GO:0006355">
    <property type="term" value="P:regulation of DNA-templated transcription"/>
    <property type="evidence" value="ECO:0007669"/>
    <property type="project" value="InterPro"/>
</dbReference>
<gene>
    <name evidence="5" type="ORF">ENQ35_01415</name>
</gene>
<evidence type="ECO:0000313" key="5">
    <source>
        <dbReference type="EMBL" id="HDW51395.1"/>
    </source>
</evidence>
<evidence type="ECO:0000256" key="1">
    <source>
        <dbReference type="ARBA" id="ARBA00023015"/>
    </source>
</evidence>
<dbReference type="PROSITE" id="PS00622">
    <property type="entry name" value="HTH_LUXR_1"/>
    <property type="match status" value="1"/>
</dbReference>
<keyword evidence="1" id="KW-0805">Transcription regulation</keyword>
<dbReference type="InterPro" id="IPR036388">
    <property type="entry name" value="WH-like_DNA-bd_sf"/>
</dbReference>
<dbReference type="AlphaFoldDB" id="A0A7C1JER9"/>
<sequence>MTSRCTRKRNWVGLQHIWKHWFILIEKEFYLKELERKLQQTGGRLPPSLALPPEVERGLSPRQQEILQLLTSGLTNEEIAKECFISVDTVKTHCRSIYRRIGVKNPREFRRKIRSRHLKPEISV</sequence>
<dbReference type="PANTHER" id="PTHR44688">
    <property type="entry name" value="DNA-BINDING TRANSCRIPTIONAL ACTIVATOR DEVR_DOSR"/>
    <property type="match status" value="1"/>
</dbReference>
<dbReference type="InterPro" id="IPR000792">
    <property type="entry name" value="Tscrpt_reg_LuxR_C"/>
</dbReference>